<dbReference type="Gene3D" id="1.10.287.110">
    <property type="entry name" value="DnaJ domain"/>
    <property type="match status" value="1"/>
</dbReference>
<feature type="region of interest" description="Disordered" evidence="1">
    <location>
        <begin position="428"/>
        <end position="501"/>
    </location>
</feature>
<dbReference type="PROSITE" id="PS50076">
    <property type="entry name" value="DNAJ_2"/>
    <property type="match status" value="1"/>
</dbReference>
<keyword evidence="2" id="KW-0472">Membrane</keyword>
<sequence>MHLRRNFLQTCLPELTQTPLRGGCSLSSSSSSSSSSSFQFSQVRPRSVSACATGCRFVSVHRHVALHTTLLSTYQRSSLHFCTLLCARRFNASSPRRAPTFSEVSEACHILGVEVDCDQRHLKRVYRDLVRKNHPDAGGDEAMMSRITVAYDRLRGMSKIEREQFKLQKDTYRGGSYYATRAGASSSSSSSSGYRYQSPAGYGAYNTHASNGTQGFYDSPFGEYFRQGPMRSQGFYNYQQRQQKYSENPFSSSHPFGFHAQLRRAWSMPVSSILLRGLVMYLGVSILLLLIYRQYRDWLHDDGWKMSESLARYEQISELHRLRQEMNERIRSTREAAAAQNPSARVFAALYDENRDYNSVVSSREKELRALEYARRRQMELGEEAKGWPQFTEDKGRLIRRAKDPPGVVFFEPRKEDLRYRQLRNMQTGREWSDKKQNAKNMSDKEPSNEGHAFATPVATTQPGVTTMSKTNDSTVTNAANNTNTNTATASTSKNTGTSNGNTASVEVDGITRIKKIIGDVFHNEQKAARNE</sequence>
<evidence type="ECO:0000313" key="4">
    <source>
        <dbReference type="EMBL" id="PWV05014.1"/>
    </source>
</evidence>
<dbReference type="VEuPathDB" id="TriTrypDB:BCY84_12608"/>
<keyword evidence="2" id="KW-1133">Transmembrane helix</keyword>
<dbReference type="VEuPathDB" id="TriTrypDB:TcBrA4_0001370"/>
<feature type="compositionally biased region" description="Low complexity" evidence="1">
    <location>
        <begin position="471"/>
        <end position="501"/>
    </location>
</feature>
<evidence type="ECO:0000313" key="5">
    <source>
        <dbReference type="Proteomes" id="UP000246078"/>
    </source>
</evidence>
<dbReference type="InterPro" id="IPR001623">
    <property type="entry name" value="DnaJ_domain"/>
</dbReference>
<dbReference type="VEuPathDB" id="TriTrypDB:TCSYLVIO_009732"/>
<dbReference type="VEuPathDB" id="TriTrypDB:TcCL_NonESM01072"/>
<dbReference type="OMA" id="PHKEHER"/>
<dbReference type="VEuPathDB" id="TriTrypDB:C4B63_45g123"/>
<accession>A0A2V2WEE3</accession>
<dbReference type="VEuPathDB" id="TriTrypDB:TcCLB.503733.30"/>
<dbReference type="VEuPathDB" id="TriTrypDB:TcCLB.508569.120"/>
<evidence type="ECO:0000259" key="3">
    <source>
        <dbReference type="PROSITE" id="PS50076"/>
    </source>
</evidence>
<feature type="domain" description="J" evidence="3">
    <location>
        <begin position="106"/>
        <end position="173"/>
    </location>
</feature>
<comment type="caution">
    <text evidence="4">The sequence shown here is derived from an EMBL/GenBank/DDBJ whole genome shotgun (WGS) entry which is preliminary data.</text>
</comment>
<dbReference type="VEuPathDB" id="TriTrypDB:C3747_139g68"/>
<dbReference type="OrthoDB" id="10250354at2759"/>
<dbReference type="Proteomes" id="UP000246078">
    <property type="component" value="Unassembled WGS sequence"/>
</dbReference>
<feature type="compositionally biased region" description="Basic and acidic residues" evidence="1">
    <location>
        <begin position="431"/>
        <end position="449"/>
    </location>
</feature>
<gene>
    <name evidence="4" type="ORF">C3747_139g68</name>
</gene>
<evidence type="ECO:0000256" key="2">
    <source>
        <dbReference type="SAM" id="Phobius"/>
    </source>
</evidence>
<reference evidence="4 5" key="1">
    <citation type="journal article" date="2018" name="Microb. Genom.">
        <title>Expanding an expanded genome: long-read sequencing of Trypanosoma cruzi.</title>
        <authorList>
            <person name="Berna L."/>
            <person name="Rodriguez M."/>
            <person name="Chiribao M.L."/>
            <person name="Parodi-Talice A."/>
            <person name="Pita S."/>
            <person name="Rijo G."/>
            <person name="Alvarez-Valin F."/>
            <person name="Robello C."/>
        </authorList>
    </citation>
    <scope>NUCLEOTIDE SEQUENCE [LARGE SCALE GENOMIC DNA]</scope>
    <source>
        <strain evidence="4 5">TCC</strain>
    </source>
</reference>
<dbReference type="VEuPathDB" id="TriTrypDB:Tc_MARK_8237"/>
<name>A0A2V2WEE3_TRYCR</name>
<proteinExistence type="predicted"/>
<dbReference type="VEuPathDB" id="TriTrypDB:C4B63_45g124"/>
<feature type="compositionally biased region" description="Polar residues" evidence="1">
    <location>
        <begin position="458"/>
        <end position="470"/>
    </location>
</feature>
<keyword evidence="2" id="KW-0812">Transmembrane</keyword>
<organism evidence="4 5">
    <name type="scientific">Trypanosoma cruzi</name>
    <dbReference type="NCBI Taxonomy" id="5693"/>
    <lineage>
        <taxon>Eukaryota</taxon>
        <taxon>Discoba</taxon>
        <taxon>Euglenozoa</taxon>
        <taxon>Kinetoplastea</taxon>
        <taxon>Metakinetoplastina</taxon>
        <taxon>Trypanosomatida</taxon>
        <taxon>Trypanosomatidae</taxon>
        <taxon>Trypanosoma</taxon>
        <taxon>Schizotrypanum</taxon>
    </lineage>
</organism>
<dbReference type="VEuPathDB" id="TriTrypDB:TCDM_01742"/>
<dbReference type="InterPro" id="IPR036869">
    <property type="entry name" value="J_dom_sf"/>
</dbReference>
<protein>
    <recommendedName>
        <fullName evidence="3">J domain-containing protein</fullName>
    </recommendedName>
</protein>
<dbReference type="SUPFAM" id="SSF46565">
    <property type="entry name" value="Chaperone J-domain"/>
    <property type="match status" value="1"/>
</dbReference>
<dbReference type="VEuPathDB" id="TriTrypDB:ECC02_000890"/>
<dbReference type="SMART" id="SM00271">
    <property type="entry name" value="DnaJ"/>
    <property type="match status" value="1"/>
</dbReference>
<dbReference type="EMBL" id="PRFC01000139">
    <property type="protein sequence ID" value="PWV05014.1"/>
    <property type="molecule type" value="Genomic_DNA"/>
</dbReference>
<evidence type="ECO:0000256" key="1">
    <source>
        <dbReference type="SAM" id="MobiDB-lite"/>
    </source>
</evidence>
<dbReference type="VEuPathDB" id="TriTrypDB:TcG_02993"/>
<dbReference type="CDD" id="cd06257">
    <property type="entry name" value="DnaJ"/>
    <property type="match status" value="1"/>
</dbReference>
<dbReference type="AlphaFoldDB" id="A0A2V2WEE3"/>
<feature type="transmembrane region" description="Helical" evidence="2">
    <location>
        <begin position="273"/>
        <end position="292"/>
    </location>
</feature>
<dbReference type="SMR" id="A0A2V2WEE3"/>